<keyword evidence="1" id="KW-1133">Transmembrane helix</keyword>
<feature type="signal peptide" evidence="2">
    <location>
        <begin position="1"/>
        <end position="20"/>
    </location>
</feature>
<dbReference type="InterPro" id="IPR018060">
    <property type="entry name" value="HTH_AraC"/>
</dbReference>
<accession>A0ABV5GTW1</accession>
<organism evidence="4 5">
    <name type="scientific">Flavobacterium jumunjinense</name>
    <dbReference type="NCBI Taxonomy" id="998845"/>
    <lineage>
        <taxon>Bacteria</taxon>
        <taxon>Pseudomonadati</taxon>
        <taxon>Bacteroidota</taxon>
        <taxon>Flavobacteriia</taxon>
        <taxon>Flavobacteriales</taxon>
        <taxon>Flavobacteriaceae</taxon>
        <taxon>Flavobacterium</taxon>
    </lineage>
</organism>
<name>A0ABV5GTW1_9FLAO</name>
<proteinExistence type="predicted"/>
<dbReference type="Proteomes" id="UP001589607">
    <property type="component" value="Unassembled WGS sequence"/>
</dbReference>
<dbReference type="InterPro" id="IPR011990">
    <property type="entry name" value="TPR-like_helical_dom_sf"/>
</dbReference>
<protein>
    <submittedName>
        <fullName evidence="4">Helix-turn-helix domain-containing protein</fullName>
    </submittedName>
</protein>
<evidence type="ECO:0000313" key="5">
    <source>
        <dbReference type="Proteomes" id="UP001589607"/>
    </source>
</evidence>
<evidence type="ECO:0000256" key="2">
    <source>
        <dbReference type="SAM" id="SignalP"/>
    </source>
</evidence>
<evidence type="ECO:0000259" key="3">
    <source>
        <dbReference type="PROSITE" id="PS01124"/>
    </source>
</evidence>
<keyword evidence="1" id="KW-0812">Transmembrane</keyword>
<evidence type="ECO:0000256" key="1">
    <source>
        <dbReference type="SAM" id="Phobius"/>
    </source>
</evidence>
<reference evidence="4 5" key="1">
    <citation type="submission" date="2024-09" db="EMBL/GenBank/DDBJ databases">
        <authorList>
            <person name="Sun Q."/>
            <person name="Mori K."/>
        </authorList>
    </citation>
    <scope>NUCLEOTIDE SEQUENCE [LARGE SCALE GENOMIC DNA]</scope>
    <source>
        <strain evidence="4 5">CECT 7955</strain>
    </source>
</reference>
<evidence type="ECO:0000313" key="4">
    <source>
        <dbReference type="EMBL" id="MFB9098827.1"/>
    </source>
</evidence>
<gene>
    <name evidence="4" type="ORF">ACFFVF_20160</name>
</gene>
<dbReference type="Gene3D" id="1.25.40.10">
    <property type="entry name" value="Tetratricopeptide repeat domain"/>
    <property type="match status" value="1"/>
</dbReference>
<dbReference type="SUPFAM" id="SSF48452">
    <property type="entry name" value="TPR-like"/>
    <property type="match status" value="1"/>
</dbReference>
<comment type="caution">
    <text evidence="4">The sequence shown here is derived from an EMBL/GenBank/DDBJ whole genome shotgun (WGS) entry which is preliminary data.</text>
</comment>
<dbReference type="Pfam" id="PF12833">
    <property type="entry name" value="HTH_18"/>
    <property type="match status" value="1"/>
</dbReference>
<keyword evidence="1" id="KW-0472">Membrane</keyword>
<keyword evidence="5" id="KW-1185">Reference proteome</keyword>
<dbReference type="PROSITE" id="PS01124">
    <property type="entry name" value="HTH_ARAC_FAMILY_2"/>
    <property type="match status" value="1"/>
</dbReference>
<dbReference type="SMART" id="SM00342">
    <property type="entry name" value="HTH_ARAC"/>
    <property type="match status" value="1"/>
</dbReference>
<dbReference type="EMBL" id="JBHMEY010000096">
    <property type="protein sequence ID" value="MFB9098827.1"/>
    <property type="molecule type" value="Genomic_DNA"/>
</dbReference>
<feature type="transmembrane region" description="Helical" evidence="1">
    <location>
        <begin position="388"/>
        <end position="409"/>
    </location>
</feature>
<dbReference type="RefSeq" id="WP_236457166.1">
    <property type="nucleotide sequence ID" value="NZ_CBCSGE010000012.1"/>
</dbReference>
<dbReference type="Gene3D" id="1.10.10.60">
    <property type="entry name" value="Homeodomain-like"/>
    <property type="match status" value="2"/>
</dbReference>
<keyword evidence="2" id="KW-0732">Signal</keyword>
<feature type="chain" id="PRO_5045729651" evidence="2">
    <location>
        <begin position="21"/>
        <end position="560"/>
    </location>
</feature>
<feature type="domain" description="HTH araC/xylS-type" evidence="3">
    <location>
        <begin position="464"/>
        <end position="556"/>
    </location>
</feature>
<sequence length="560" mass="65816">MNRLKLFSVILLFLTLSVNAQIPKDKSIEFYKEQFFQLQNKPDSALIYVNKIFQSKEDIDLAFAFTTKKYILTLTGAEFDVVVYDKKIQEHLNRVIVKKEYYKDLASIYILLGHIDKNHGKFDESIKKYIKAREFALLNGEPFQLAKIKINIAINLGAINLLDEAINEIKEIRILLEDIHDSNNYNFIDKYITNTLGSIYFRKLNEDSKVNTKYCDSAITEFNKIILKTDEKQYLAPANYYLALLYNHKKEFEKANEYSVKAIELYEDLNFNQLLLNAKFNYYYNNYQKGDFKIAKKGFLEFVKHHSDTLVDFNYLLSHKYLTKIYIEENKADSVNYYYDTFLLLYEKTTDEEKKQFAEAYRTLENADLKEEVSLIKSENTSLRSDKVLIALVLGLMLFGLIIVFYFFILRKKKQKKKLLEIIEKYNKKELESVTVSNSVVINDDIELKIIEGLDKIEKAEYFLDKNFNLHNAAKKINTNTTYLSNFINNHKKMSFNDYTNTLRVDFIVKTLIEDKKIRNYTTQALAEMLGYKNGASFSRIFKEKTGVTPILFINKLNEK</sequence>